<feature type="binding site" evidence="7">
    <location>
        <position position="86"/>
    </location>
    <ligand>
        <name>Mg(2+)</name>
        <dbReference type="ChEBI" id="CHEBI:18420"/>
        <label>1</label>
        <note>catalytic</note>
    </ligand>
</feature>
<dbReference type="PANTHER" id="PTHR20854">
    <property type="entry name" value="INOSITOL MONOPHOSPHATASE"/>
    <property type="match status" value="1"/>
</dbReference>
<dbReference type="SUPFAM" id="SSF56655">
    <property type="entry name" value="Carbohydrate phosphatase"/>
    <property type="match status" value="1"/>
</dbReference>
<dbReference type="STRING" id="1452487.AVW16_10490"/>
<dbReference type="PROSITE" id="PS00629">
    <property type="entry name" value="IMP_1"/>
    <property type="match status" value="1"/>
</dbReference>
<dbReference type="PANTHER" id="PTHR20854:SF4">
    <property type="entry name" value="INOSITOL-1-MONOPHOSPHATASE-RELATED"/>
    <property type="match status" value="1"/>
</dbReference>
<dbReference type="Proteomes" id="UP000076625">
    <property type="component" value="Unassembled WGS sequence"/>
</dbReference>
<dbReference type="InterPro" id="IPR000760">
    <property type="entry name" value="Inositol_monophosphatase-like"/>
</dbReference>
<gene>
    <name evidence="9" type="ORF">AVW16_10490</name>
</gene>
<feature type="binding site" evidence="7">
    <location>
        <position position="67"/>
    </location>
    <ligand>
        <name>Mg(2+)</name>
        <dbReference type="ChEBI" id="CHEBI:18420"/>
        <label>1</label>
        <note>catalytic</note>
    </ligand>
</feature>
<evidence type="ECO:0000256" key="4">
    <source>
        <dbReference type="ARBA" id="ARBA00022723"/>
    </source>
</evidence>
<keyword evidence="10" id="KW-1185">Reference proteome</keyword>
<dbReference type="GO" id="GO:0046854">
    <property type="term" value="P:phosphatidylinositol phosphate biosynthetic process"/>
    <property type="evidence" value="ECO:0007669"/>
    <property type="project" value="InterPro"/>
</dbReference>
<dbReference type="InterPro" id="IPR022337">
    <property type="entry name" value="Inositol_monophosphatase_SuhB"/>
</dbReference>
<comment type="similarity">
    <text evidence="3 8">Belongs to the inositol monophosphatase superfamily.</text>
</comment>
<dbReference type="PRINTS" id="PR00377">
    <property type="entry name" value="IMPHPHTASES"/>
</dbReference>
<evidence type="ECO:0000256" key="5">
    <source>
        <dbReference type="ARBA" id="ARBA00022801"/>
    </source>
</evidence>
<evidence type="ECO:0000256" key="7">
    <source>
        <dbReference type="PIRSR" id="PIRSR600760-2"/>
    </source>
</evidence>
<comment type="caution">
    <text evidence="9">The sequence shown here is derived from an EMBL/GenBank/DDBJ whole genome shotgun (WGS) entry which is preliminary data.</text>
</comment>
<keyword evidence="4 7" id="KW-0479">Metal-binding</keyword>
<feature type="binding site" evidence="7">
    <location>
        <position position="87"/>
    </location>
    <ligand>
        <name>Mg(2+)</name>
        <dbReference type="ChEBI" id="CHEBI:18420"/>
        <label>1</label>
        <note>catalytic</note>
    </ligand>
</feature>
<dbReference type="InterPro" id="IPR020550">
    <property type="entry name" value="Inositol_monophosphatase_CS"/>
</dbReference>
<name>A0A165FCI5_9NEIS</name>
<evidence type="ECO:0000256" key="6">
    <source>
        <dbReference type="ARBA" id="ARBA00022842"/>
    </source>
</evidence>
<evidence type="ECO:0000256" key="3">
    <source>
        <dbReference type="ARBA" id="ARBA00009759"/>
    </source>
</evidence>
<organism evidence="9 10">
    <name type="scientific">Crenobacter luteus</name>
    <dbReference type="NCBI Taxonomy" id="1452487"/>
    <lineage>
        <taxon>Bacteria</taxon>
        <taxon>Pseudomonadati</taxon>
        <taxon>Pseudomonadota</taxon>
        <taxon>Betaproteobacteria</taxon>
        <taxon>Neisseriales</taxon>
        <taxon>Neisseriaceae</taxon>
        <taxon>Crenobacter</taxon>
    </lineage>
</organism>
<dbReference type="GO" id="GO:0046872">
    <property type="term" value="F:metal ion binding"/>
    <property type="evidence" value="ECO:0007669"/>
    <property type="project" value="UniProtKB-KW"/>
</dbReference>
<evidence type="ECO:0000256" key="2">
    <source>
        <dbReference type="ARBA" id="ARBA00001946"/>
    </source>
</evidence>
<dbReference type="Pfam" id="PF00459">
    <property type="entry name" value="Inositol_P"/>
    <property type="match status" value="1"/>
</dbReference>
<dbReference type="EMBL" id="LQQU01000017">
    <property type="protein sequence ID" value="KZE32805.1"/>
    <property type="molecule type" value="Genomic_DNA"/>
</dbReference>
<dbReference type="GO" id="GO:0007165">
    <property type="term" value="P:signal transduction"/>
    <property type="evidence" value="ECO:0007669"/>
    <property type="project" value="TreeGrafter"/>
</dbReference>
<reference evidence="10" key="1">
    <citation type="submission" date="2016-01" db="EMBL/GenBank/DDBJ databases">
        <title>Draft genome of Chromobacterium sp. F49.</title>
        <authorList>
            <person name="Hong K.W."/>
        </authorList>
    </citation>
    <scope>NUCLEOTIDE SEQUENCE [LARGE SCALE GENOMIC DNA]</scope>
    <source>
        <strain evidence="10">CN10</strain>
    </source>
</reference>
<dbReference type="GO" id="GO:0008934">
    <property type="term" value="F:inositol monophosphate 1-phosphatase activity"/>
    <property type="evidence" value="ECO:0007669"/>
    <property type="project" value="InterPro"/>
</dbReference>
<dbReference type="GO" id="GO:0006020">
    <property type="term" value="P:inositol metabolic process"/>
    <property type="evidence" value="ECO:0007669"/>
    <property type="project" value="TreeGrafter"/>
</dbReference>
<dbReference type="AlphaFoldDB" id="A0A165FCI5"/>
<dbReference type="PROSITE" id="PS00630">
    <property type="entry name" value="IMP_2"/>
    <property type="match status" value="1"/>
</dbReference>
<dbReference type="InterPro" id="IPR033942">
    <property type="entry name" value="IMPase"/>
</dbReference>
<evidence type="ECO:0000256" key="1">
    <source>
        <dbReference type="ARBA" id="ARBA00001033"/>
    </source>
</evidence>
<dbReference type="OrthoDB" id="9785695at2"/>
<evidence type="ECO:0000313" key="10">
    <source>
        <dbReference type="Proteomes" id="UP000076625"/>
    </source>
</evidence>
<dbReference type="FunFam" id="3.30.540.10:FF:000003">
    <property type="entry name" value="Inositol-1-monophosphatase"/>
    <property type="match status" value="1"/>
</dbReference>
<dbReference type="PRINTS" id="PR01959">
    <property type="entry name" value="SBIMPHPHTASE"/>
</dbReference>
<evidence type="ECO:0000256" key="8">
    <source>
        <dbReference type="RuleBase" id="RU364068"/>
    </source>
</evidence>
<sequence>MHPMLTVAVKAARRAGNQIQRASLNLDVIRVEKKKPNDFVSEVDRQAEQTIIDTILEAYPKHAILAEESGAKGVGSSDYEWIIDPLDGTTNFLHGHPQYAISIALAVKGQVQQAVVYDPNRNDLFTASRGVGAFLNDRRIRVSRRVGLADSLIATGFPVTDMSYLDQYLAMFRDILPKTAGVRRDGSAALDLCNVACGRVDGYWEMNLKPWDIAAGSLIVQEAGGIVTDLKGEDGWLESGDIVAGNPKVLGQLLHTIAPHVA</sequence>
<dbReference type="Gene3D" id="3.30.540.10">
    <property type="entry name" value="Fructose-1,6-Bisphosphatase, subunit A, domain 1"/>
    <property type="match status" value="1"/>
</dbReference>
<protein>
    <recommendedName>
        <fullName evidence="8">Inositol-1-monophosphatase</fullName>
        <ecNumber evidence="8">3.1.3.25</ecNumber>
    </recommendedName>
</protein>
<dbReference type="CDD" id="cd01639">
    <property type="entry name" value="IMPase"/>
    <property type="match status" value="1"/>
</dbReference>
<dbReference type="Gene3D" id="3.40.190.80">
    <property type="match status" value="1"/>
</dbReference>
<dbReference type="EC" id="3.1.3.25" evidence="8"/>
<dbReference type="FunFam" id="3.40.190.80:FF:000002">
    <property type="entry name" value="Inositol-1-monophosphatase"/>
    <property type="match status" value="1"/>
</dbReference>
<accession>A0A165FCI5</accession>
<evidence type="ECO:0000313" key="9">
    <source>
        <dbReference type="EMBL" id="KZE32805.1"/>
    </source>
</evidence>
<dbReference type="RefSeq" id="WP_066611762.1">
    <property type="nucleotide sequence ID" value="NZ_LQQU01000017.1"/>
</dbReference>
<feature type="binding site" evidence="7">
    <location>
        <position position="212"/>
    </location>
    <ligand>
        <name>Mg(2+)</name>
        <dbReference type="ChEBI" id="CHEBI:18420"/>
        <label>1</label>
        <note>catalytic</note>
    </ligand>
</feature>
<proteinExistence type="inferred from homology"/>
<keyword evidence="6 7" id="KW-0460">Magnesium</keyword>
<comment type="catalytic activity">
    <reaction evidence="1 8">
        <text>a myo-inositol phosphate + H2O = myo-inositol + phosphate</text>
        <dbReference type="Rhea" id="RHEA:24056"/>
        <dbReference type="ChEBI" id="CHEBI:15377"/>
        <dbReference type="ChEBI" id="CHEBI:17268"/>
        <dbReference type="ChEBI" id="CHEBI:43474"/>
        <dbReference type="ChEBI" id="CHEBI:84139"/>
        <dbReference type="EC" id="3.1.3.25"/>
    </reaction>
</comment>
<comment type="cofactor">
    <cofactor evidence="2 7 8">
        <name>Mg(2+)</name>
        <dbReference type="ChEBI" id="CHEBI:18420"/>
    </cofactor>
</comment>
<keyword evidence="5 8" id="KW-0378">Hydrolase</keyword>
<dbReference type="InterPro" id="IPR020583">
    <property type="entry name" value="Inositol_monoP_metal-BS"/>
</dbReference>
<feature type="binding site" evidence="7">
    <location>
        <position position="84"/>
    </location>
    <ligand>
        <name>Mg(2+)</name>
        <dbReference type="ChEBI" id="CHEBI:18420"/>
        <label>1</label>
        <note>catalytic</note>
    </ligand>
</feature>